<comment type="caution">
    <text evidence="3">The sequence shown here is derived from an EMBL/GenBank/DDBJ whole genome shotgun (WGS) entry which is preliminary data.</text>
</comment>
<dbReference type="GO" id="GO:0043456">
    <property type="term" value="P:regulation of pentose-phosphate shunt"/>
    <property type="evidence" value="ECO:0007669"/>
    <property type="project" value="TreeGrafter"/>
</dbReference>
<dbReference type="PROSITE" id="PS00175">
    <property type="entry name" value="PG_MUTASE"/>
    <property type="match status" value="1"/>
</dbReference>
<reference evidence="3 4" key="1">
    <citation type="journal article" date="2015" name="Genome Announc.">
        <title>Expanding the biotechnology potential of lactobacilli through comparative genomics of 213 strains and associated genera.</title>
        <authorList>
            <person name="Sun Z."/>
            <person name="Harris H.M."/>
            <person name="McCann A."/>
            <person name="Guo C."/>
            <person name="Argimon S."/>
            <person name="Zhang W."/>
            <person name="Yang X."/>
            <person name="Jeffery I.B."/>
            <person name="Cooney J.C."/>
            <person name="Kagawa T.F."/>
            <person name="Liu W."/>
            <person name="Song Y."/>
            <person name="Salvetti E."/>
            <person name="Wrobel A."/>
            <person name="Rasinkangas P."/>
            <person name="Parkhill J."/>
            <person name="Rea M.C."/>
            <person name="O'Sullivan O."/>
            <person name="Ritari J."/>
            <person name="Douillard F.P."/>
            <person name="Paul Ross R."/>
            <person name="Yang R."/>
            <person name="Briner A.E."/>
            <person name="Felis G.E."/>
            <person name="de Vos W.M."/>
            <person name="Barrangou R."/>
            <person name="Klaenhammer T.R."/>
            <person name="Caufield P.W."/>
            <person name="Cui Y."/>
            <person name="Zhang H."/>
            <person name="O'Toole P.W."/>
        </authorList>
    </citation>
    <scope>NUCLEOTIDE SEQUENCE [LARGE SCALE GENOMIC DNA]</scope>
    <source>
        <strain evidence="3 4">DSM 17757</strain>
    </source>
</reference>
<organism evidence="3 4">
    <name type="scientific">Pediococcus cellicola</name>
    <dbReference type="NCBI Taxonomy" id="319652"/>
    <lineage>
        <taxon>Bacteria</taxon>
        <taxon>Bacillati</taxon>
        <taxon>Bacillota</taxon>
        <taxon>Bacilli</taxon>
        <taxon>Lactobacillales</taxon>
        <taxon>Lactobacillaceae</taxon>
        <taxon>Pediococcus</taxon>
    </lineage>
</organism>
<dbReference type="SMART" id="SM00855">
    <property type="entry name" value="PGAM"/>
    <property type="match status" value="1"/>
</dbReference>
<dbReference type="Gene3D" id="3.40.50.1240">
    <property type="entry name" value="Phosphoglycerate mutase-like"/>
    <property type="match status" value="1"/>
</dbReference>
<accession>A0A0R2IQ28</accession>
<dbReference type="GO" id="GO:0005829">
    <property type="term" value="C:cytosol"/>
    <property type="evidence" value="ECO:0007669"/>
    <property type="project" value="TreeGrafter"/>
</dbReference>
<evidence type="ECO:0000256" key="1">
    <source>
        <dbReference type="ARBA" id="ARBA00022801"/>
    </source>
</evidence>
<evidence type="ECO:0000313" key="4">
    <source>
        <dbReference type="Proteomes" id="UP000051568"/>
    </source>
</evidence>
<evidence type="ECO:0000313" key="3">
    <source>
        <dbReference type="EMBL" id="KRN67160.1"/>
    </source>
</evidence>
<dbReference type="SUPFAM" id="SSF53254">
    <property type="entry name" value="Phosphoglycerate mutase-like"/>
    <property type="match status" value="1"/>
</dbReference>
<gene>
    <name evidence="3" type="ORF">IV80_GL000690</name>
</gene>
<dbReference type="CDD" id="cd07067">
    <property type="entry name" value="HP_PGM_like"/>
    <property type="match status" value="1"/>
</dbReference>
<keyword evidence="1" id="KW-0378">Hydrolase</keyword>
<dbReference type="InterPro" id="IPR013078">
    <property type="entry name" value="His_Pase_superF_clade-1"/>
</dbReference>
<keyword evidence="4" id="KW-1185">Reference proteome</keyword>
<name>A0A0R2IQ28_9LACO</name>
<dbReference type="PANTHER" id="PTHR46517">
    <property type="entry name" value="FRUCTOSE-2,6-BISPHOSPHATASE TIGAR"/>
    <property type="match status" value="1"/>
</dbReference>
<dbReference type="InterPro" id="IPR029033">
    <property type="entry name" value="His_PPase_superfam"/>
</dbReference>
<dbReference type="GO" id="GO:0045820">
    <property type="term" value="P:negative regulation of glycolytic process"/>
    <property type="evidence" value="ECO:0007669"/>
    <property type="project" value="TreeGrafter"/>
</dbReference>
<dbReference type="InterPro" id="IPR051695">
    <property type="entry name" value="Phosphoglycerate_Mutase"/>
</dbReference>
<evidence type="ECO:0000256" key="2">
    <source>
        <dbReference type="PIRSR" id="PIRSR613078-2"/>
    </source>
</evidence>
<dbReference type="GO" id="GO:0004331">
    <property type="term" value="F:fructose-2,6-bisphosphate 2-phosphatase activity"/>
    <property type="evidence" value="ECO:0007669"/>
    <property type="project" value="TreeGrafter"/>
</dbReference>
<dbReference type="STRING" id="319652.IV80_GL000690"/>
<dbReference type="PANTHER" id="PTHR46517:SF1">
    <property type="entry name" value="FRUCTOSE-2,6-BISPHOSPHATASE TIGAR"/>
    <property type="match status" value="1"/>
</dbReference>
<feature type="binding site" evidence="2">
    <location>
        <position position="63"/>
    </location>
    <ligand>
        <name>substrate</name>
    </ligand>
</feature>
<proteinExistence type="predicted"/>
<dbReference type="AlphaFoldDB" id="A0A0R2IQ28"/>
<dbReference type="EMBL" id="JQBR01000002">
    <property type="protein sequence ID" value="KRN67160.1"/>
    <property type="molecule type" value="Genomic_DNA"/>
</dbReference>
<feature type="binding site" evidence="2">
    <location>
        <begin position="13"/>
        <end position="20"/>
    </location>
    <ligand>
        <name>substrate</name>
    </ligand>
</feature>
<protein>
    <submittedName>
        <fullName evidence="3">Putative phosphoglycerate mutase (Putative)</fullName>
    </submittedName>
</protein>
<dbReference type="PATRIC" id="fig|319652.3.peg.698"/>
<sequence>MGRKMAKTLYLMRHGETVFNVRKKIQGWCDSPLTPKGIEQAQRASEYFNNVKLDHAYCSTSERSADTLEIVTKRQLAYTRLKDLREMGFGAFEAESEALNPKSREVFQTFFVPYGGESTDQVQKRMVKVLTEIMQKPDHHNVLAVSHAGACINFLSAWENPAKLIKSRFTNCGILKFSYEDEVFKLEEVIQNTN</sequence>
<dbReference type="Proteomes" id="UP000051568">
    <property type="component" value="Unassembled WGS sequence"/>
</dbReference>
<dbReference type="Pfam" id="PF00300">
    <property type="entry name" value="His_Phos_1"/>
    <property type="match status" value="1"/>
</dbReference>
<dbReference type="InterPro" id="IPR001345">
    <property type="entry name" value="PG/BPGM_mutase_AS"/>
</dbReference>